<dbReference type="PANTHER" id="PTHR15180:SF1">
    <property type="entry name" value="GENERAL TRANSCRIPTION FACTOR 3C POLYPEPTIDE 1"/>
    <property type="match status" value="1"/>
</dbReference>
<dbReference type="GeneID" id="141453795"/>
<dbReference type="InterPro" id="IPR035625">
    <property type="entry name" value="Tfc3-like_eWH"/>
</dbReference>
<dbReference type="EMBL" id="ACPB03000429">
    <property type="status" value="NOT_ANNOTATED_CDS"/>
    <property type="molecule type" value="Genomic_DNA"/>
</dbReference>
<dbReference type="Pfam" id="PF23704">
    <property type="entry name" value="WHD_GTF3C1_N"/>
    <property type="match status" value="1"/>
</dbReference>
<feature type="region of interest" description="Disordered" evidence="6">
    <location>
        <begin position="1739"/>
        <end position="1792"/>
    </location>
</feature>
<dbReference type="Pfam" id="PF24101">
    <property type="entry name" value="WHD_GTF3C1"/>
    <property type="match status" value="1"/>
</dbReference>
<dbReference type="RefSeq" id="XP_073983496.1">
    <property type="nucleotide sequence ID" value="XM_074127395.1"/>
</dbReference>
<name>A0A905R0J9_RHOPR</name>
<evidence type="ECO:0000259" key="9">
    <source>
        <dbReference type="Pfam" id="PF24101"/>
    </source>
</evidence>
<dbReference type="GO" id="GO:0005634">
    <property type="term" value="C:nucleus"/>
    <property type="evidence" value="ECO:0007669"/>
    <property type="project" value="UniProtKB-SubCell"/>
</dbReference>
<evidence type="ECO:0000256" key="4">
    <source>
        <dbReference type="ARBA" id="ARBA00023163"/>
    </source>
</evidence>
<dbReference type="InterPro" id="IPR007309">
    <property type="entry name" value="TFIIIC_Bblock-bd"/>
</dbReference>
<evidence type="ECO:0000313" key="11">
    <source>
        <dbReference type="Proteomes" id="UP000015103"/>
    </source>
</evidence>
<dbReference type="InterPro" id="IPR044210">
    <property type="entry name" value="Tfc3-like"/>
</dbReference>
<dbReference type="EnsemblMetazoa" id="RPRC017778-RA">
    <property type="protein sequence ID" value="RPRC017778-PA"/>
    <property type="gene ID" value="RPRC017778"/>
</dbReference>
<evidence type="ECO:0000313" key="10">
    <source>
        <dbReference type="EnsemblMetazoa" id="RPRC017778-PA"/>
    </source>
</evidence>
<dbReference type="GO" id="GO:0000127">
    <property type="term" value="C:transcription factor TFIIIC complex"/>
    <property type="evidence" value="ECO:0007669"/>
    <property type="project" value="InterPro"/>
</dbReference>
<sequence length="1965" mass="225277">MAKRQSDFVSAVLEEIALEGLEGITIEALWTRLNVRPNFLLRPESEDVQCFLWSVITKLEKVEFFSLPSPRKTLVIFNRSQHVDASGHFIEPDDISIYNIYEHKPVNKNGEMGSCSTYDERINITSIVRTKELNDVLTRWGNSLVIVAHQEVRKLILTNPDYNPLTELGILQYCVLERIGRSRYHGELTQGKLGLQLISEDPKLLFYYRKHLFKQKLITKQIFYLRIGKSNATGSLLHLPRFSTVVKQKHATDGEKLMDYIQVQPGQYILYKHVYDILGNTSDVKKVLQKYKRLKTEMVPYRKIYPNSKSSDWKTKSGEGEKLLRIIKLSQHTGSDEDEEFEDDDEENTGLLGCGERKLDRVIVRQCYEFIEMAGPRGLSQVAVGQLAGLPSLQARSVCKYMVKNKMCGIAFADMGRQRVSQFYSKKYDSSKFALVNEMKEEKTKLLQMVSSNLNRGNLTENSSEKNGSKNDSPDPPMKKLKVDENSANFFKNTIKESSVKPSQEEMDAIETEIIDSHCDKPCDKSFPNLSSVTATEVSSSSLTLTILRRANLILQALNTHKVIHDPQKLQRMINEEEESEGATHVVDRKSVQRLIQKLESDGYLKRIKVSIKGFGKSRNMTFICHPSVDKDNSEIQSAIEQAKMKLPIITRDTVKKSRFNSGIESLIPNQDSPSKLSQPLFKSDQKASKRYGFKPKFVRMQLLHIYMYYLVYGYEGDINFSQEEIKKEVLSSLNLEESLTEEMSTVYSKKVNWKMFIPPLPAHDDYGEGWSLMSDLLLRLPLSIFLNIINVPYHIPKLMDYLDHPIKKYYLVKHLPSDIANHLTYNRKYIFSVSELVTRLAYIGLVQMGPQKLKEKDQVFIYLNRHAILFDTTSSGPGYNHVSKDVEYEQLNYHFTSKEVIEQYWQDLWNCAMNTNLGCRNTMTGHPVVVESINTKKILLACLSPKTFEDARAADIGYIPGDQLGAGGLDSDLFVHLKRSWYWPSDDKTDENSTDKGIIQKPGLKEAPNRSYGRKRKVIQGSSNDNAEESNKTKKGKLANFESNEIKEECPQPSRLRKGNLLLRSRKDNVRKRNPKHKKKIRILKPKKMRFGRKPYYDQKDKEALKRMVKLRVDWSSSEDNILLICKVASLYMSPNTKRQVARNYCAVREVLHTAYPNLSRNKTSRACQRRMHYMMRNASTAHSVYMCLEEIKQDPEINDKFSQAVEKLDAMLKAQGHGPKGCQKEYDKIFNSLVTTLLSKLKTITNTENTTLDNVSIPDSIDEFRERYAIVFPKNINQKNEFNEVQNSVDILCSVVNTILHSSLCCTADKTSFAYQLFHVYQQYPDKLLRSVLAKCRATSIISCRKRYKRWKPIGGFLPLSSSPYQLSITYVNILQTRFQYYIFSECYRGLKQILEELEKQRNTTKAACGKSMISKNKREPSSNESIVLNINNGGECANVVELYSAGCLELNIEFPEQLIVLDPRVIKAEESYKLIVKRFRELISMIKGSGPKSDQKSLLSEDDEEEDNEEEDEGDANAAKRKKSTEAESNTIEEELSLSNKSGIVNPATRLALYLMRDEPFEHIDQSLQHAHDLFVLRPCKILVQLDRNKIENHLLSEDLKNETITDLKRLCIFPENHTETDSIIENIEWKFDRTLLMTVLKYIEEKKEVGATYADIEENVGRNQEIESILCMLVNKQFILRSGSVNVRFIHNKYTKPWLIRTYYIPRYIREELGNKNVNTWCALSVGSAGNKVPRLEGGASSDKHVASGEINNVTNEKMDNSDKKFESEPHLEDENQKHDLSQADNDSNRAIIRSKRRKWVTLSKENLNKFGEINVSTLQTVHVSLRPWIRVDGTLNRRVLDRMLGSVLGQCLAVPGIIMKQLQNRFSPALQPVHTLELVEILQKLGCVRTMALKRSVKPNLFSKKEAFTMSIASGFDNINSVVIEPELVAVSKLGQFIGNKAYGKDYLDALTDFKLLSYS</sequence>
<dbReference type="GO" id="GO:0042791">
    <property type="term" value="P:5S class rRNA transcription by RNA polymerase III"/>
    <property type="evidence" value="ECO:0007669"/>
    <property type="project" value="TreeGrafter"/>
</dbReference>
<keyword evidence="11" id="KW-1185">Reference proteome</keyword>
<evidence type="ECO:0000256" key="5">
    <source>
        <dbReference type="ARBA" id="ARBA00023242"/>
    </source>
</evidence>
<keyword evidence="2" id="KW-0597">Phosphoprotein</keyword>
<comment type="subcellular location">
    <subcellularLocation>
        <location evidence="1">Nucleus</location>
    </subcellularLocation>
</comment>
<evidence type="ECO:0000259" key="7">
    <source>
        <dbReference type="Pfam" id="PF04182"/>
    </source>
</evidence>
<dbReference type="Proteomes" id="UP000015103">
    <property type="component" value="Unassembled WGS sequence"/>
</dbReference>
<evidence type="ECO:0000256" key="2">
    <source>
        <dbReference type="ARBA" id="ARBA00022553"/>
    </source>
</evidence>
<feature type="region of interest" description="Disordered" evidence="6">
    <location>
        <begin position="987"/>
        <end position="1056"/>
    </location>
</feature>
<organism evidence="10 11">
    <name type="scientific">Rhodnius prolixus</name>
    <name type="common">Triatomid bug</name>
    <dbReference type="NCBI Taxonomy" id="13249"/>
    <lineage>
        <taxon>Eukaryota</taxon>
        <taxon>Metazoa</taxon>
        <taxon>Ecdysozoa</taxon>
        <taxon>Arthropoda</taxon>
        <taxon>Hexapoda</taxon>
        <taxon>Insecta</taxon>
        <taxon>Pterygota</taxon>
        <taxon>Neoptera</taxon>
        <taxon>Paraneoptera</taxon>
        <taxon>Hemiptera</taxon>
        <taxon>Heteroptera</taxon>
        <taxon>Panheteroptera</taxon>
        <taxon>Cimicomorpha</taxon>
        <taxon>Reduviidae</taxon>
        <taxon>Triatominae</taxon>
        <taxon>Rhodnius</taxon>
    </lineage>
</organism>
<feature type="region of interest" description="Disordered" evidence="6">
    <location>
        <begin position="454"/>
        <end position="484"/>
    </location>
</feature>
<keyword evidence="3" id="KW-0238">DNA-binding</keyword>
<dbReference type="Pfam" id="PF04182">
    <property type="entry name" value="B-block_TFIIIC"/>
    <property type="match status" value="1"/>
</dbReference>
<evidence type="ECO:0000256" key="6">
    <source>
        <dbReference type="SAM" id="MobiDB-lite"/>
    </source>
</evidence>
<feature type="region of interest" description="Disordered" evidence="6">
    <location>
        <begin position="1492"/>
        <end position="1539"/>
    </location>
</feature>
<protein>
    <submittedName>
        <fullName evidence="10">B-block binding subunit of TFIIIC domain-containing protein</fullName>
    </submittedName>
</protein>
<dbReference type="InterPro" id="IPR056428">
    <property type="entry name" value="WH_GTF3C1"/>
</dbReference>
<feature type="compositionally biased region" description="Acidic residues" evidence="6">
    <location>
        <begin position="1503"/>
        <end position="1518"/>
    </location>
</feature>
<dbReference type="CDD" id="cd16169">
    <property type="entry name" value="Tau138_eWH"/>
    <property type="match status" value="1"/>
</dbReference>
<evidence type="ECO:0000256" key="3">
    <source>
        <dbReference type="ARBA" id="ARBA00023125"/>
    </source>
</evidence>
<evidence type="ECO:0000256" key="1">
    <source>
        <dbReference type="ARBA" id="ARBA00004123"/>
    </source>
</evidence>
<accession>A0A905R0J9</accession>
<keyword evidence="4" id="KW-0804">Transcription</keyword>
<feature type="domain" description="GTF3C1 extended winged-helix" evidence="9">
    <location>
        <begin position="543"/>
        <end position="645"/>
    </location>
</feature>
<feature type="compositionally biased region" description="Basic and acidic residues" evidence="6">
    <location>
        <begin position="1761"/>
        <end position="1786"/>
    </location>
</feature>
<reference evidence="10" key="1">
    <citation type="submission" date="2022-10" db="UniProtKB">
        <authorList>
            <consortium name="EnsemblMetazoa"/>
        </authorList>
    </citation>
    <scope>IDENTIFICATION</scope>
</reference>
<feature type="domain" description="General transcription factor 3C polypeptide 1 winged-helix" evidence="8">
    <location>
        <begin position="8"/>
        <end position="65"/>
    </location>
</feature>
<proteinExistence type="predicted"/>
<feature type="domain" description="B-block binding subunit of TFIIIC" evidence="7">
    <location>
        <begin position="171"/>
        <end position="244"/>
    </location>
</feature>
<dbReference type="GO" id="GO:0006384">
    <property type="term" value="P:transcription initiation at RNA polymerase III promoter"/>
    <property type="evidence" value="ECO:0007669"/>
    <property type="project" value="InterPro"/>
</dbReference>
<evidence type="ECO:0000259" key="8">
    <source>
        <dbReference type="Pfam" id="PF23704"/>
    </source>
</evidence>
<dbReference type="PANTHER" id="PTHR15180">
    <property type="entry name" value="GENERAL TRANSCRIPTION FACTOR 3C POLYPEPTIDE 1"/>
    <property type="match status" value="1"/>
</dbReference>
<dbReference type="InterPro" id="IPR056467">
    <property type="entry name" value="eWH_GTF3C1"/>
</dbReference>
<dbReference type="GO" id="GO:0003677">
    <property type="term" value="F:DNA binding"/>
    <property type="evidence" value="ECO:0007669"/>
    <property type="project" value="UniProtKB-KW"/>
</dbReference>
<feature type="compositionally biased region" description="Basic and acidic residues" evidence="6">
    <location>
        <begin position="463"/>
        <end position="484"/>
    </location>
</feature>
<keyword evidence="5" id="KW-0539">Nucleus</keyword>